<dbReference type="InterPro" id="IPR001245">
    <property type="entry name" value="Ser-Thr/Tyr_kinase_cat_dom"/>
</dbReference>
<dbReference type="Pfam" id="PF11721">
    <property type="entry name" value="Malectin"/>
    <property type="match status" value="1"/>
</dbReference>
<dbReference type="GO" id="GO:0051707">
    <property type="term" value="P:response to other organism"/>
    <property type="evidence" value="ECO:0007669"/>
    <property type="project" value="UniProtKB-ARBA"/>
</dbReference>
<keyword evidence="10" id="KW-1185">Reference proteome</keyword>
<organism evidence="10 11">
    <name type="scientific">Cucumis melo</name>
    <name type="common">Muskmelon</name>
    <dbReference type="NCBI Taxonomy" id="3656"/>
    <lineage>
        <taxon>Eukaryota</taxon>
        <taxon>Viridiplantae</taxon>
        <taxon>Streptophyta</taxon>
        <taxon>Embryophyta</taxon>
        <taxon>Tracheophyta</taxon>
        <taxon>Spermatophyta</taxon>
        <taxon>Magnoliopsida</taxon>
        <taxon>eudicotyledons</taxon>
        <taxon>Gunneridae</taxon>
        <taxon>Pentapetalae</taxon>
        <taxon>rosids</taxon>
        <taxon>fabids</taxon>
        <taxon>Cucurbitales</taxon>
        <taxon>Cucurbitaceae</taxon>
        <taxon>Benincaseae</taxon>
        <taxon>Cucumis</taxon>
    </lineage>
</organism>
<evidence type="ECO:0000256" key="4">
    <source>
        <dbReference type="ARBA" id="ARBA00022777"/>
    </source>
</evidence>
<dbReference type="Gene3D" id="2.60.120.430">
    <property type="entry name" value="Galactose-binding lectin"/>
    <property type="match status" value="2"/>
</dbReference>
<keyword evidence="8" id="KW-0732">Signal</keyword>
<dbReference type="Proteomes" id="UP001652600">
    <property type="component" value="Chromosome 11"/>
</dbReference>
<dbReference type="GO" id="GO:0004714">
    <property type="term" value="F:transmembrane receptor protein tyrosine kinase activity"/>
    <property type="evidence" value="ECO:0007669"/>
    <property type="project" value="InterPro"/>
</dbReference>
<keyword evidence="5 6" id="KW-0067">ATP-binding</keyword>
<dbReference type="InterPro" id="IPR008271">
    <property type="entry name" value="Ser/Thr_kinase_AS"/>
</dbReference>
<dbReference type="InParanoid" id="A0A1S3C1C3"/>
<evidence type="ECO:0000313" key="10">
    <source>
        <dbReference type="Proteomes" id="UP001652600"/>
    </source>
</evidence>
<dbReference type="GO" id="GO:0005886">
    <property type="term" value="C:plasma membrane"/>
    <property type="evidence" value="ECO:0007669"/>
    <property type="project" value="UniProtKB-SubCell"/>
</dbReference>
<dbReference type="GeneID" id="103495906"/>
<keyword evidence="7" id="KW-0472">Membrane</keyword>
<dbReference type="PANTHER" id="PTHR27003:SF325">
    <property type="entry name" value="PROTEIN KINASE DOMAIN-CONTAINING PROTEIN"/>
    <property type="match status" value="1"/>
</dbReference>
<dbReference type="InterPro" id="IPR000719">
    <property type="entry name" value="Prot_kinase_dom"/>
</dbReference>
<dbReference type="eggNOG" id="KOG1187">
    <property type="taxonomic scope" value="Eukaryota"/>
</dbReference>
<evidence type="ECO:0000259" key="9">
    <source>
        <dbReference type="PROSITE" id="PS50011"/>
    </source>
</evidence>
<dbReference type="PROSITE" id="PS50011">
    <property type="entry name" value="PROTEIN_KINASE_DOM"/>
    <property type="match status" value="1"/>
</dbReference>
<dbReference type="AlphaFoldDB" id="A0A1S3C1C3"/>
<dbReference type="InterPro" id="IPR045272">
    <property type="entry name" value="ANXUR1/2-like"/>
</dbReference>
<dbReference type="InterPro" id="IPR011009">
    <property type="entry name" value="Kinase-like_dom_sf"/>
</dbReference>
<name>A0A1S3C1C3_CUCME</name>
<dbReference type="PROSITE" id="PS00108">
    <property type="entry name" value="PROTEIN_KINASE_ST"/>
    <property type="match status" value="1"/>
</dbReference>
<dbReference type="Gene3D" id="1.10.510.10">
    <property type="entry name" value="Transferase(Phosphotransferase) domain 1"/>
    <property type="match status" value="1"/>
</dbReference>
<feature type="transmembrane region" description="Helical" evidence="7">
    <location>
        <begin position="409"/>
        <end position="434"/>
    </location>
</feature>
<dbReference type="GO" id="GO:0009506">
    <property type="term" value="C:plasmodesma"/>
    <property type="evidence" value="ECO:0007669"/>
    <property type="project" value="TreeGrafter"/>
</dbReference>
<dbReference type="SMART" id="SM00220">
    <property type="entry name" value="S_TKc"/>
    <property type="match status" value="1"/>
</dbReference>
<dbReference type="KEGG" id="cmo:103495906"/>
<feature type="chain" id="PRO_5046528560" evidence="8">
    <location>
        <begin position="24"/>
        <end position="790"/>
    </location>
</feature>
<dbReference type="GO" id="GO:0005524">
    <property type="term" value="F:ATP binding"/>
    <property type="evidence" value="ECO:0007669"/>
    <property type="project" value="UniProtKB-UniRule"/>
</dbReference>
<dbReference type="SUPFAM" id="SSF56112">
    <property type="entry name" value="Protein kinase-like (PK-like)"/>
    <property type="match status" value="1"/>
</dbReference>
<evidence type="ECO:0000256" key="8">
    <source>
        <dbReference type="SAM" id="SignalP"/>
    </source>
</evidence>
<keyword evidence="4" id="KW-0418">Kinase</keyword>
<keyword evidence="1" id="KW-0723">Serine/threonine-protein kinase</keyword>
<keyword evidence="7" id="KW-0812">Transmembrane</keyword>
<protein>
    <submittedName>
        <fullName evidence="11">Probable receptor-like protein kinase At2g23200</fullName>
    </submittedName>
</protein>
<keyword evidence="2" id="KW-0808">Transferase</keyword>
<feature type="signal peptide" evidence="8">
    <location>
        <begin position="1"/>
        <end position="23"/>
    </location>
</feature>
<dbReference type="GO" id="GO:0004674">
    <property type="term" value="F:protein serine/threonine kinase activity"/>
    <property type="evidence" value="ECO:0007669"/>
    <property type="project" value="UniProtKB-KW"/>
</dbReference>
<sequence length="790" mass="88777">MEIILFLSHLLPLLLLQLFSSSAYNPPDKYFLNCGSKTVTELRNNRRFIGDAKARHWSIYPGKSKKVKNDTILKSVNEIYGTARVYNKPTWYVFGDIDPNGTYVVRLHFFPTLPEIMSQAKFNVSVSCGFQLLSNFSIGNDLKTAVVKEFTFEIEERAFGIKFSPMESSMAFVNAIELFLVPGDIKPESAFPISPEVRMNGTKYFLDSQAFQSVYRVWMGHWEITPDYDTLWRIWLPGSKFMAPQSLATTFIYDKRLKYTGDGQIYVAPSSVFTTAKTLDLDTTTSSRNLNLTWCFKLKKKSKYFLRLLWCNIFPNSTTFNFNLFIGVNHTSLKNTDVTDQNSSGLPFWYEFIIATDSSGFFNVGIAVNKKDPLSRVFLNGIEIMELIDKSFVGVVDLRIEEEKQSPKMIIVGVCIGGVVIIIALIIGLAMFCFTGEQKSKEHSPLLLSQNDPSSKKIESIADLASNLNLELKIPFEILNDATDAFDNDKIIGIGGFGNVYVGKIGEKEVAVKRSQPGHGQGIKEFQTEIAIFSQIRHRFLVSLYGYCDENEEMILVYEYMDGGNLRDYLYGSKAKDHVPLSWKKRLEICICAAKGLDYLHTGSIAGIIIHRDIKTTNILLDKDLNAKVADFGISKIRVPDAAELDNTIRGTYGYMDPEYLSTGKLKEKFDVYSFGVVLFEVLSARAPIKKSVPSEETYLADWAILCKNKGEIEKLIDPFLVGTIDANSLSKFVDVAEKCVDEVGANRPSMREVVNDLELALQCQLTPVGLGREHEGISTTVVEGPLKID</sequence>
<dbReference type="InterPro" id="IPR017441">
    <property type="entry name" value="Protein_kinase_ATP_BS"/>
</dbReference>
<evidence type="ECO:0000256" key="3">
    <source>
        <dbReference type="ARBA" id="ARBA00022741"/>
    </source>
</evidence>
<dbReference type="Gene3D" id="3.30.200.20">
    <property type="entry name" value="Phosphorylase Kinase, domain 1"/>
    <property type="match status" value="1"/>
</dbReference>
<evidence type="ECO:0000256" key="5">
    <source>
        <dbReference type="ARBA" id="ARBA00022840"/>
    </source>
</evidence>
<evidence type="ECO:0000256" key="1">
    <source>
        <dbReference type="ARBA" id="ARBA00022527"/>
    </source>
</evidence>
<dbReference type="InterPro" id="IPR021720">
    <property type="entry name" value="Malectin_dom"/>
</dbReference>
<gene>
    <name evidence="11" type="primary">LOC103495906</name>
</gene>
<accession>A0A1S3C1C3</accession>
<dbReference type="PROSITE" id="PS00107">
    <property type="entry name" value="PROTEIN_KINASE_ATP"/>
    <property type="match status" value="1"/>
</dbReference>
<dbReference type="RefSeq" id="XP_008455810.2">
    <property type="nucleotide sequence ID" value="XM_008457588.3"/>
</dbReference>
<evidence type="ECO:0000256" key="2">
    <source>
        <dbReference type="ARBA" id="ARBA00022679"/>
    </source>
</evidence>
<reference evidence="11" key="1">
    <citation type="submission" date="2025-08" db="UniProtKB">
        <authorList>
            <consortium name="RefSeq"/>
        </authorList>
    </citation>
    <scope>IDENTIFICATION</scope>
    <source>
        <tissue evidence="11">Stem</tissue>
    </source>
</reference>
<feature type="domain" description="Protein kinase" evidence="9">
    <location>
        <begin position="486"/>
        <end position="760"/>
    </location>
</feature>
<feature type="binding site" evidence="6">
    <location>
        <position position="513"/>
    </location>
    <ligand>
        <name>ATP</name>
        <dbReference type="ChEBI" id="CHEBI:30616"/>
    </ligand>
</feature>
<evidence type="ECO:0000313" key="11">
    <source>
        <dbReference type="RefSeq" id="XP_008455810.2"/>
    </source>
</evidence>
<keyword evidence="3 6" id="KW-0547">Nucleotide-binding</keyword>
<evidence type="ECO:0000256" key="7">
    <source>
        <dbReference type="SAM" id="Phobius"/>
    </source>
</evidence>
<dbReference type="PANTHER" id="PTHR27003">
    <property type="entry name" value="OS07G0166700 PROTEIN"/>
    <property type="match status" value="1"/>
</dbReference>
<evidence type="ECO:0000256" key="6">
    <source>
        <dbReference type="PROSITE-ProRule" id="PRU10141"/>
    </source>
</evidence>
<dbReference type="Pfam" id="PF07714">
    <property type="entry name" value="PK_Tyr_Ser-Thr"/>
    <property type="match status" value="1"/>
</dbReference>
<proteinExistence type="predicted"/>
<keyword evidence="7" id="KW-1133">Transmembrane helix</keyword>